<dbReference type="InterPro" id="IPR011990">
    <property type="entry name" value="TPR-like_helical_dom_sf"/>
</dbReference>
<dbReference type="Pfam" id="PF00486">
    <property type="entry name" value="Trans_reg_C"/>
    <property type="match status" value="1"/>
</dbReference>
<dbReference type="GO" id="GO:0003677">
    <property type="term" value="F:DNA binding"/>
    <property type="evidence" value="ECO:0007669"/>
    <property type="project" value="UniProtKB-UniRule"/>
</dbReference>
<dbReference type="Gene3D" id="1.10.10.10">
    <property type="entry name" value="Winged helix-like DNA-binding domain superfamily/Winged helix DNA-binding domain"/>
    <property type="match status" value="1"/>
</dbReference>
<evidence type="ECO:0000256" key="1">
    <source>
        <dbReference type="ARBA" id="ARBA00023125"/>
    </source>
</evidence>
<dbReference type="STRING" id="561184.SAMN05216376_1259"/>
<evidence type="ECO:0000256" key="3">
    <source>
        <dbReference type="SAM" id="Phobius"/>
    </source>
</evidence>
<gene>
    <name evidence="5" type="ORF">OA50_04178</name>
</gene>
<feature type="DNA-binding region" description="OmpR/PhoB-type" evidence="2">
    <location>
        <begin position="1"/>
        <end position="96"/>
    </location>
</feature>
<dbReference type="Gene3D" id="1.25.40.10">
    <property type="entry name" value="Tetratricopeptide repeat domain"/>
    <property type="match status" value="1"/>
</dbReference>
<dbReference type="AlphaFoldDB" id="A0A0B3RT00"/>
<dbReference type="EMBL" id="JSUQ01000019">
    <property type="protein sequence ID" value="KHQ51147.1"/>
    <property type="molecule type" value="Genomic_DNA"/>
</dbReference>
<organism evidence="5 6">
    <name type="scientific">Mameliella alba</name>
    <dbReference type="NCBI Taxonomy" id="561184"/>
    <lineage>
        <taxon>Bacteria</taxon>
        <taxon>Pseudomonadati</taxon>
        <taxon>Pseudomonadota</taxon>
        <taxon>Alphaproteobacteria</taxon>
        <taxon>Rhodobacterales</taxon>
        <taxon>Roseobacteraceae</taxon>
        <taxon>Mameliella</taxon>
    </lineage>
</organism>
<comment type="caution">
    <text evidence="5">The sequence shown here is derived from an EMBL/GenBank/DDBJ whole genome shotgun (WGS) entry which is preliminary data.</text>
</comment>
<keyword evidence="1 2" id="KW-0238">DNA-binding</keyword>
<dbReference type="CDD" id="cd00383">
    <property type="entry name" value="trans_reg_C"/>
    <property type="match status" value="1"/>
</dbReference>
<dbReference type="SUPFAM" id="SSF48452">
    <property type="entry name" value="TPR-like"/>
    <property type="match status" value="1"/>
</dbReference>
<feature type="domain" description="OmpR/PhoB-type" evidence="4">
    <location>
        <begin position="1"/>
        <end position="96"/>
    </location>
</feature>
<evidence type="ECO:0000313" key="6">
    <source>
        <dbReference type="Proteomes" id="UP000030960"/>
    </source>
</evidence>
<accession>A0A0B3RT00</accession>
<keyword evidence="6" id="KW-1185">Reference proteome</keyword>
<dbReference type="SUPFAM" id="SSF46894">
    <property type="entry name" value="C-terminal effector domain of the bipartite response regulators"/>
    <property type="match status" value="1"/>
</dbReference>
<reference evidence="5 6" key="1">
    <citation type="submission" date="2014-10" db="EMBL/GenBank/DDBJ databases">
        <title>Genome sequence of Ponticoccus sp. strain UMTAT08 isolated from clonal culture of toxic dinoflagellate Alexandrium tamiyavanichii.</title>
        <authorList>
            <person name="Gan H.Y."/>
            <person name="Muhd D.-D."/>
            <person name="Mohd Noor M.E."/>
            <person name="Yeong Y.S."/>
            <person name="Usup G."/>
        </authorList>
    </citation>
    <scope>NUCLEOTIDE SEQUENCE [LARGE SCALE GENOMIC DNA]</scope>
    <source>
        <strain evidence="5 6">UMTAT08</strain>
    </source>
</reference>
<feature type="transmembrane region" description="Helical" evidence="3">
    <location>
        <begin position="123"/>
        <end position="143"/>
    </location>
</feature>
<keyword evidence="3" id="KW-0812">Transmembrane</keyword>
<name>A0A0B3RT00_9RHOB</name>
<dbReference type="PATRIC" id="fig|1515334.3.peg.4214"/>
<dbReference type="PROSITE" id="PS51755">
    <property type="entry name" value="OMPR_PHOB"/>
    <property type="match status" value="1"/>
</dbReference>
<dbReference type="InterPro" id="IPR016032">
    <property type="entry name" value="Sig_transdc_resp-reg_C-effctor"/>
</dbReference>
<dbReference type="Gene3D" id="3.40.50.10070">
    <property type="entry name" value="TolB, N-terminal domain"/>
    <property type="match status" value="1"/>
</dbReference>
<protein>
    <submittedName>
        <fullName evidence="5">Adenylate/guanylate cyclase</fullName>
    </submittedName>
</protein>
<dbReference type="RefSeq" id="WP_043144901.1">
    <property type="nucleotide sequence ID" value="NZ_JSUQ01000019.1"/>
</dbReference>
<dbReference type="GO" id="GO:0006355">
    <property type="term" value="P:regulation of DNA-templated transcription"/>
    <property type="evidence" value="ECO:0007669"/>
    <property type="project" value="InterPro"/>
</dbReference>
<dbReference type="GO" id="GO:0000160">
    <property type="term" value="P:phosphorelay signal transduction system"/>
    <property type="evidence" value="ECO:0007669"/>
    <property type="project" value="InterPro"/>
</dbReference>
<dbReference type="Proteomes" id="UP000030960">
    <property type="component" value="Unassembled WGS sequence"/>
</dbReference>
<keyword evidence="3" id="KW-1133">Transmembrane helix</keyword>
<dbReference type="InterPro" id="IPR036388">
    <property type="entry name" value="WH-like_DNA-bd_sf"/>
</dbReference>
<dbReference type="InterPro" id="IPR001867">
    <property type="entry name" value="OmpR/PhoB-type_DNA-bd"/>
</dbReference>
<sequence length="554" mass="58553">MTAQEVIYFDERSRTVRLGDGEPVAIRAKSFAAFMTLSRAYPGQVSKDVLIEEVWGGAVVSDDSITQAISTIRRALGDKDHALLQTNPGTGYCLMVPALPEGAVPAAPEDAGAARPSRRPPPWAIAGVLALVLAVGAGAFVLFGRASGPEPSIQPPGESPAVAVLGFDVLGDAPDLQTFSRGLQSDIIVALSELDTVSVLAPSVLDTGPDAGQAPLRAYASHGARFVVGGTVQQSGAGLRISGHLIDTSTSQIVWVRRWDGQRKDLQTLQDDVVAALANELANPWSGQITGLGTGLVGVPPEDASPEAHIQLGGQRFTAFNGPAFTEAERHFRAALEIEPGNAEAWAGLSFVLGAMIPLVRGDEAKALRDARANSGRQAYHLGEGSGRSLLAGSWTAALRGNRTETLRRLREAADKLASDADGLALASIQGALTTEHYAEAARWGVRALEMKGDAAPDWYNLGPAFAAVFQGDTEAARNFLHRAPPGYPPVLALLSGLEAGRGQPDRAVETAARLRMLHNDFTVEGYLEAELFYPESKRETLRALLSASGVRMR</sequence>
<keyword evidence="3" id="KW-0472">Membrane</keyword>
<evidence type="ECO:0000256" key="2">
    <source>
        <dbReference type="PROSITE-ProRule" id="PRU01091"/>
    </source>
</evidence>
<proteinExistence type="predicted"/>
<evidence type="ECO:0000313" key="5">
    <source>
        <dbReference type="EMBL" id="KHQ51147.1"/>
    </source>
</evidence>
<dbReference type="SMART" id="SM00862">
    <property type="entry name" value="Trans_reg_C"/>
    <property type="match status" value="1"/>
</dbReference>
<evidence type="ECO:0000259" key="4">
    <source>
        <dbReference type="PROSITE" id="PS51755"/>
    </source>
</evidence>